<evidence type="ECO:0000256" key="1">
    <source>
        <dbReference type="SAM" id="MobiDB-lite"/>
    </source>
</evidence>
<evidence type="ECO:0000313" key="2">
    <source>
        <dbReference type="EMBL" id="WLQ65379.1"/>
    </source>
</evidence>
<sequence>MAERSTAAVDVADNSGDEPLTAKADAATTDGTAQAEDAEGASSKDAQSGQDGSDAVPASPDLHSGHKLAKRYRLEECVTRLDGFSSWRAVDEKLRRAVGVHLLTADHPRARSVLAAARSSALLGDPRFVQVLDAVEEGDLVYVVHEWLPDATELTALLAAGPLDAHDAYQLVSQISQAMAAAHREGLAHLRLTPGAVLRSSTGQYRIRGLAVNAALRGITADQPLRADTEAIGALLYAALTRRWPYESDAYGLSGLPKDLGLIPPDQVRAGVHRGLSELAMRALANDGATASRQEQPCTTPDELAKAVAAMPRILPPEPTFTAPPEYQRTTYQQGTYGRPSARPASATQPVIVPPPPLQSRTGKALKWAVSALLIAALGLGSWQLAETVLNREKDSGEPTPTQTTDNGGVDNKASEPSKPVTIVGAQDYDPLGDGSEKPGSTKNVYDGDTSSFWTTDGYYSADFGRLKEGVGVVLDLGKVQQVGNVEVSFLGGNTSVELRTTEDSSFPQLPGGFTKAASGSGTKVSLKPVKPVQARYLLVWLTELPLSDDGNYRGKISDIKVTS</sequence>
<keyword evidence="3" id="KW-1185">Reference proteome</keyword>
<feature type="region of interest" description="Disordered" evidence="1">
    <location>
        <begin position="391"/>
        <end position="444"/>
    </location>
</feature>
<dbReference type="SUPFAM" id="SSF49785">
    <property type="entry name" value="Galactose-binding domain-like"/>
    <property type="match status" value="1"/>
</dbReference>
<feature type="region of interest" description="Disordered" evidence="1">
    <location>
        <begin position="1"/>
        <end position="64"/>
    </location>
</feature>
<dbReference type="RefSeq" id="WP_306103867.1">
    <property type="nucleotide sequence ID" value="NZ_CP120983.1"/>
</dbReference>
<dbReference type="InterPro" id="IPR011009">
    <property type="entry name" value="Kinase-like_dom_sf"/>
</dbReference>
<proteinExistence type="predicted"/>
<dbReference type="GO" id="GO:0004674">
    <property type="term" value="F:protein serine/threonine kinase activity"/>
    <property type="evidence" value="ECO:0007669"/>
    <property type="project" value="UniProtKB-KW"/>
</dbReference>
<reference evidence="2 3" key="1">
    <citation type="submission" date="2023-03" db="EMBL/GenBank/DDBJ databases">
        <title>Isolation and description of six Streptomyces strains from soil environments, able to metabolize different microbial glucans.</title>
        <authorList>
            <person name="Widen T."/>
            <person name="Larsbrink J."/>
        </authorList>
    </citation>
    <scope>NUCLEOTIDE SEQUENCE [LARGE SCALE GENOMIC DNA]</scope>
    <source>
        <strain evidence="2 3">Alt3</strain>
    </source>
</reference>
<dbReference type="InterPro" id="IPR008979">
    <property type="entry name" value="Galactose-bd-like_sf"/>
</dbReference>
<dbReference type="Proteomes" id="UP001224433">
    <property type="component" value="Chromosome"/>
</dbReference>
<organism evidence="2 3">
    <name type="scientific">Streptomyces glycanivorans</name>
    <dbReference type="NCBI Taxonomy" id="3033808"/>
    <lineage>
        <taxon>Bacteria</taxon>
        <taxon>Bacillati</taxon>
        <taxon>Actinomycetota</taxon>
        <taxon>Actinomycetes</taxon>
        <taxon>Kitasatosporales</taxon>
        <taxon>Streptomycetaceae</taxon>
        <taxon>Streptomyces</taxon>
    </lineage>
</organism>
<keyword evidence="2" id="KW-0418">Kinase</keyword>
<dbReference type="Gene3D" id="2.60.120.260">
    <property type="entry name" value="Galactose-binding domain-like"/>
    <property type="match status" value="1"/>
</dbReference>
<dbReference type="EMBL" id="CP120983">
    <property type="protein sequence ID" value="WLQ65379.1"/>
    <property type="molecule type" value="Genomic_DNA"/>
</dbReference>
<keyword evidence="2" id="KW-0808">Transferase</keyword>
<name>A0ABY9JEY4_9ACTN</name>
<evidence type="ECO:0000313" key="3">
    <source>
        <dbReference type="Proteomes" id="UP001224433"/>
    </source>
</evidence>
<dbReference type="Gene3D" id="3.30.200.20">
    <property type="entry name" value="Phosphorylase Kinase, domain 1"/>
    <property type="match status" value="1"/>
</dbReference>
<keyword evidence="2" id="KW-0723">Serine/threonine-protein kinase</keyword>
<feature type="compositionally biased region" description="Low complexity" evidence="1">
    <location>
        <begin position="21"/>
        <end position="35"/>
    </location>
</feature>
<accession>A0ABY9JEY4</accession>
<feature type="region of interest" description="Disordered" evidence="1">
    <location>
        <begin position="332"/>
        <end position="360"/>
    </location>
</feature>
<dbReference type="SUPFAM" id="SSF56112">
    <property type="entry name" value="Protein kinase-like (PK-like)"/>
    <property type="match status" value="1"/>
</dbReference>
<gene>
    <name evidence="2" type="ORF">P8A20_18085</name>
</gene>
<protein>
    <submittedName>
        <fullName evidence="2">Serine/threonine protein kinase</fullName>
    </submittedName>
</protein>
<dbReference type="CDD" id="cd13973">
    <property type="entry name" value="PK_MviN-like"/>
    <property type="match status" value="1"/>
</dbReference>
<dbReference type="Gene3D" id="1.10.510.10">
    <property type="entry name" value="Transferase(Phosphotransferase) domain 1"/>
    <property type="match status" value="1"/>
</dbReference>